<keyword evidence="4 6" id="KW-0689">Ribosomal protein</keyword>
<evidence type="ECO:0000256" key="2">
    <source>
        <dbReference type="ARBA" id="ARBA00022730"/>
    </source>
</evidence>
<dbReference type="GO" id="GO:0003735">
    <property type="term" value="F:structural constituent of ribosome"/>
    <property type="evidence" value="ECO:0007669"/>
    <property type="project" value="InterPro"/>
</dbReference>
<evidence type="ECO:0000313" key="8">
    <source>
        <dbReference type="EMBL" id="BAM02724.1"/>
    </source>
</evidence>
<evidence type="ECO:0000256" key="3">
    <source>
        <dbReference type="ARBA" id="ARBA00022884"/>
    </source>
</evidence>
<dbReference type="PANTHER" id="PTHR21349:SF0">
    <property type="entry name" value="LARGE RIBOSOMAL SUBUNIT PROTEIN BL21M"/>
    <property type="match status" value="1"/>
</dbReference>
<dbReference type="InterPro" id="IPR036164">
    <property type="entry name" value="bL21-like_sf"/>
</dbReference>
<dbReference type="GO" id="GO:0005840">
    <property type="term" value="C:ribosome"/>
    <property type="evidence" value="ECO:0007669"/>
    <property type="project" value="UniProtKB-KW"/>
</dbReference>
<dbReference type="KEGG" id="phm:PSMK_05650"/>
<dbReference type="GO" id="GO:0019843">
    <property type="term" value="F:rRNA binding"/>
    <property type="evidence" value="ECO:0007669"/>
    <property type="project" value="UniProtKB-UniRule"/>
</dbReference>
<evidence type="ECO:0000313" key="9">
    <source>
        <dbReference type="Proteomes" id="UP000007881"/>
    </source>
</evidence>
<evidence type="ECO:0000256" key="4">
    <source>
        <dbReference type="ARBA" id="ARBA00022980"/>
    </source>
</evidence>
<dbReference type="NCBIfam" id="TIGR00061">
    <property type="entry name" value="L21"/>
    <property type="match status" value="1"/>
</dbReference>
<keyword evidence="5 6" id="KW-0687">Ribonucleoprotein</keyword>
<dbReference type="PANTHER" id="PTHR21349">
    <property type="entry name" value="50S RIBOSOMAL PROTEIN L21"/>
    <property type="match status" value="1"/>
</dbReference>
<dbReference type="EMBL" id="AP012338">
    <property type="protein sequence ID" value="BAM02724.1"/>
    <property type="molecule type" value="Genomic_DNA"/>
</dbReference>
<dbReference type="STRING" id="1142394.PSMK_05650"/>
<evidence type="ECO:0000256" key="5">
    <source>
        <dbReference type="ARBA" id="ARBA00023274"/>
    </source>
</evidence>
<dbReference type="GO" id="GO:1990904">
    <property type="term" value="C:ribonucleoprotein complex"/>
    <property type="evidence" value="ECO:0007669"/>
    <property type="project" value="UniProtKB-KW"/>
</dbReference>
<accession>I0IBT6</accession>
<sequence>MYAIIEDSGTQIKVSEGDVIDVDLRALGDDQADLTFDRVLVIGGGEGAATLGSPLIEGATVKADILDEGRGPKIEIIKFKRRKGYTRRNGHRQGRLRVRVTAISG</sequence>
<comment type="subunit">
    <text evidence="6">Part of the 50S ribosomal subunit. Contacts protein L20.</text>
</comment>
<keyword evidence="2 6" id="KW-0699">rRNA-binding</keyword>
<keyword evidence="3 6" id="KW-0694">RNA-binding</keyword>
<evidence type="ECO:0000256" key="1">
    <source>
        <dbReference type="ARBA" id="ARBA00008563"/>
    </source>
</evidence>
<dbReference type="AlphaFoldDB" id="I0IBT6"/>
<dbReference type="InterPro" id="IPR001787">
    <property type="entry name" value="Ribosomal_bL21"/>
</dbReference>
<dbReference type="SUPFAM" id="SSF141091">
    <property type="entry name" value="L21p-like"/>
    <property type="match status" value="1"/>
</dbReference>
<dbReference type="Proteomes" id="UP000007881">
    <property type="component" value="Chromosome"/>
</dbReference>
<dbReference type="InterPro" id="IPR028909">
    <property type="entry name" value="bL21-like"/>
</dbReference>
<dbReference type="GO" id="GO:0005737">
    <property type="term" value="C:cytoplasm"/>
    <property type="evidence" value="ECO:0007669"/>
    <property type="project" value="UniProtKB-ARBA"/>
</dbReference>
<comment type="similarity">
    <text evidence="1 6 7">Belongs to the bacterial ribosomal protein bL21 family.</text>
</comment>
<dbReference type="HOGENOM" id="CLU_061463_3_2_0"/>
<gene>
    <name evidence="6 8" type="primary">rplU</name>
    <name evidence="8" type="ordered locus">PSMK_05650</name>
</gene>
<dbReference type="Pfam" id="PF00829">
    <property type="entry name" value="Ribosomal_L21p"/>
    <property type="match status" value="1"/>
</dbReference>
<dbReference type="eggNOG" id="COG0261">
    <property type="taxonomic scope" value="Bacteria"/>
</dbReference>
<organism evidence="8 9">
    <name type="scientific">Phycisphaera mikurensis (strain NBRC 102666 / KCTC 22515 / FYK2301M01)</name>
    <dbReference type="NCBI Taxonomy" id="1142394"/>
    <lineage>
        <taxon>Bacteria</taxon>
        <taxon>Pseudomonadati</taxon>
        <taxon>Planctomycetota</taxon>
        <taxon>Phycisphaerae</taxon>
        <taxon>Phycisphaerales</taxon>
        <taxon>Phycisphaeraceae</taxon>
        <taxon>Phycisphaera</taxon>
    </lineage>
</organism>
<evidence type="ECO:0000256" key="7">
    <source>
        <dbReference type="RuleBase" id="RU000562"/>
    </source>
</evidence>
<reference evidence="8 9" key="1">
    <citation type="submission" date="2012-02" db="EMBL/GenBank/DDBJ databases">
        <title>Complete genome sequence of Phycisphaera mikurensis NBRC 102666.</title>
        <authorList>
            <person name="Ankai A."/>
            <person name="Hosoyama A."/>
            <person name="Terui Y."/>
            <person name="Sekine M."/>
            <person name="Fukai R."/>
            <person name="Kato Y."/>
            <person name="Nakamura S."/>
            <person name="Yamada-Narita S."/>
            <person name="Kawakoshi A."/>
            <person name="Fukunaga Y."/>
            <person name="Yamazaki S."/>
            <person name="Fujita N."/>
        </authorList>
    </citation>
    <scope>NUCLEOTIDE SEQUENCE [LARGE SCALE GENOMIC DNA]</scope>
    <source>
        <strain evidence="9">NBRC 102666 / KCTC 22515 / FYK2301M01</strain>
    </source>
</reference>
<proteinExistence type="inferred from homology"/>
<dbReference type="InterPro" id="IPR018258">
    <property type="entry name" value="Ribosomal_bL21_CS"/>
</dbReference>
<keyword evidence="9" id="KW-1185">Reference proteome</keyword>
<name>I0IBT6_PHYMF</name>
<dbReference type="OrthoDB" id="9813334at2"/>
<dbReference type="HAMAP" id="MF_01363">
    <property type="entry name" value="Ribosomal_bL21"/>
    <property type="match status" value="1"/>
</dbReference>
<evidence type="ECO:0000256" key="6">
    <source>
        <dbReference type="HAMAP-Rule" id="MF_01363"/>
    </source>
</evidence>
<dbReference type="RefSeq" id="WP_014435944.1">
    <property type="nucleotide sequence ID" value="NC_017080.1"/>
</dbReference>
<dbReference type="PATRIC" id="fig|1142394.8.peg.580"/>
<protein>
    <recommendedName>
        <fullName evidence="6">Large ribosomal subunit protein bL21</fullName>
    </recommendedName>
</protein>
<dbReference type="PROSITE" id="PS01169">
    <property type="entry name" value="RIBOSOMAL_L21"/>
    <property type="match status" value="1"/>
</dbReference>
<dbReference type="GO" id="GO:0006412">
    <property type="term" value="P:translation"/>
    <property type="evidence" value="ECO:0007669"/>
    <property type="project" value="UniProtKB-UniRule"/>
</dbReference>
<comment type="function">
    <text evidence="6 7">This protein binds to 23S rRNA in the presence of protein L20.</text>
</comment>